<gene>
    <name evidence="2" type="ORF">CONCODRAFT_85203</name>
</gene>
<dbReference type="Proteomes" id="UP000070444">
    <property type="component" value="Unassembled WGS sequence"/>
</dbReference>
<proteinExistence type="predicted"/>
<evidence type="ECO:0000256" key="1">
    <source>
        <dbReference type="SAM" id="MobiDB-lite"/>
    </source>
</evidence>
<name>A0A137P6F5_CONC2</name>
<feature type="compositionally biased region" description="Polar residues" evidence="1">
    <location>
        <begin position="45"/>
        <end position="71"/>
    </location>
</feature>
<evidence type="ECO:0000313" key="2">
    <source>
        <dbReference type="EMBL" id="KXN70586.1"/>
    </source>
</evidence>
<dbReference type="AlphaFoldDB" id="A0A137P6F5"/>
<feature type="region of interest" description="Disordered" evidence="1">
    <location>
        <begin position="130"/>
        <end position="174"/>
    </location>
</feature>
<sequence>MENNNINISTPIKRKVNNENDADSIELTPHQKRLANKRQLLFSAKSANKSELTDTPSKATPSKAPTFSNTPTKKEQTVTPLKFSKPAISVKRTSSLMDVFQSLSNELRVPEIVENGSVTKSLHQLSQSEFITKHNSDDDDESSQDEYDEIEEDESIHSYNEDEESEEDEKEFVTPVKRGRLIQNSDSMMLNWSQKKPEAPSVPLPELPKFEKQSVVAKNTESNSQVYVDLLDKTLKTNAIFQWGKSIKFTKLGNIEMIKSYVTSGIPLKAGNDDELLLYSFYNSSINYQYPSRPFSPSFSNSLKSILLKPLRFNTAQSATKKAPKLDLQTREKNLYLELETEWSQTFDNLFKSYFSYQLIDQFTYINCIFSVHFLSCKESQQLQCIIFNCPTSFKNHLNKNSIQFQNLSDSNTSKFSTPVTNLLISSLEGIQCVYRYLKSYKPIEIEFTSYSFPKLISNTPFLNSTKILPNFIIKDDKLEFNGNYLFKEQVNLIQESLSKLTSEKVKVSFAALTKLNPSSN</sequence>
<organism evidence="2 3">
    <name type="scientific">Conidiobolus coronatus (strain ATCC 28846 / CBS 209.66 / NRRL 28638)</name>
    <name type="common">Delacroixia coronata</name>
    <dbReference type="NCBI Taxonomy" id="796925"/>
    <lineage>
        <taxon>Eukaryota</taxon>
        <taxon>Fungi</taxon>
        <taxon>Fungi incertae sedis</taxon>
        <taxon>Zoopagomycota</taxon>
        <taxon>Entomophthoromycotina</taxon>
        <taxon>Entomophthoromycetes</taxon>
        <taxon>Entomophthorales</taxon>
        <taxon>Ancylistaceae</taxon>
        <taxon>Conidiobolus</taxon>
    </lineage>
</organism>
<protein>
    <submittedName>
        <fullName evidence="2">Uncharacterized protein</fullName>
    </submittedName>
</protein>
<accession>A0A137P6F5</accession>
<reference evidence="2 3" key="1">
    <citation type="journal article" date="2015" name="Genome Biol. Evol.">
        <title>Phylogenomic analyses indicate that early fungi evolved digesting cell walls of algal ancestors of land plants.</title>
        <authorList>
            <person name="Chang Y."/>
            <person name="Wang S."/>
            <person name="Sekimoto S."/>
            <person name="Aerts A.L."/>
            <person name="Choi C."/>
            <person name="Clum A."/>
            <person name="LaButti K.M."/>
            <person name="Lindquist E.A."/>
            <person name="Yee Ngan C."/>
            <person name="Ohm R.A."/>
            <person name="Salamov A.A."/>
            <person name="Grigoriev I.V."/>
            <person name="Spatafora J.W."/>
            <person name="Berbee M.L."/>
        </authorList>
    </citation>
    <scope>NUCLEOTIDE SEQUENCE [LARGE SCALE GENOMIC DNA]</scope>
    <source>
        <strain evidence="2 3">NRRL 28638</strain>
    </source>
</reference>
<keyword evidence="3" id="KW-1185">Reference proteome</keyword>
<evidence type="ECO:0000313" key="3">
    <source>
        <dbReference type="Proteomes" id="UP000070444"/>
    </source>
</evidence>
<feature type="region of interest" description="Disordered" evidence="1">
    <location>
        <begin position="43"/>
        <end position="78"/>
    </location>
</feature>
<dbReference type="EMBL" id="KQ964498">
    <property type="protein sequence ID" value="KXN70586.1"/>
    <property type="molecule type" value="Genomic_DNA"/>
</dbReference>
<feature type="compositionally biased region" description="Acidic residues" evidence="1">
    <location>
        <begin position="137"/>
        <end position="154"/>
    </location>
</feature>
<feature type="compositionally biased region" description="Acidic residues" evidence="1">
    <location>
        <begin position="161"/>
        <end position="170"/>
    </location>
</feature>